<comment type="caution">
    <text evidence="2">The sequence shown here is derived from an EMBL/GenBank/DDBJ whole genome shotgun (WGS) entry which is preliminary data.</text>
</comment>
<protein>
    <submittedName>
        <fullName evidence="2">Uncharacterized protein</fullName>
    </submittedName>
</protein>
<accession>A0AAJ5C8D9</accession>
<proteinExistence type="predicted"/>
<dbReference type="AlphaFoldDB" id="A0AAJ5C8D9"/>
<keyword evidence="3" id="KW-1185">Reference proteome</keyword>
<dbReference type="EMBL" id="OAPG01000021">
    <property type="protein sequence ID" value="SNX87902.1"/>
    <property type="molecule type" value="Genomic_DNA"/>
</dbReference>
<evidence type="ECO:0000313" key="2">
    <source>
        <dbReference type="EMBL" id="SNX87902.1"/>
    </source>
</evidence>
<evidence type="ECO:0000313" key="3">
    <source>
        <dbReference type="Proteomes" id="UP001294444"/>
    </source>
</evidence>
<evidence type="ECO:0000256" key="1">
    <source>
        <dbReference type="SAM" id="MobiDB-lite"/>
    </source>
</evidence>
<reference evidence="2" key="1">
    <citation type="submission" date="2023-10" db="EMBL/GenBank/DDBJ databases">
        <authorList>
            <person name="Guldener U."/>
        </authorList>
    </citation>
    <scope>NUCLEOTIDE SEQUENCE</scope>
    <source>
        <strain evidence="2">Mp4</strain>
    </source>
</reference>
<feature type="compositionally biased region" description="Basic and acidic residues" evidence="1">
    <location>
        <begin position="244"/>
        <end position="253"/>
    </location>
</feature>
<feature type="region of interest" description="Disordered" evidence="1">
    <location>
        <begin position="240"/>
        <end position="259"/>
    </location>
</feature>
<sequence length="259" mass="29272">MWDVVDGTNAPAVYDEGVGRDMEGCVGLVEATGLLVLEFLSPRCKREEMDGPGMRHEVKRQDRRRQYCSEPTWLLLPAEFAKDIFNGAKHFGPVPLSHLNRNRRCSAQKNVFESRQSSLRHAVVLSDQCWLGSSEFRPSEIPCNWIACRTRLCNSIINHQATYGSFCNPNFGHIWTVQQSNIRMHANSGQNWAPLTGVAGSMHGPWQPTELMQDDMVNVKAVGSRYRGRLQPGWRLRVRRGRRRGDTGGRGSEHTTALL</sequence>
<organism evidence="2 3">
    <name type="scientific">Melanopsichium pennsylvanicum</name>
    <dbReference type="NCBI Taxonomy" id="63383"/>
    <lineage>
        <taxon>Eukaryota</taxon>
        <taxon>Fungi</taxon>
        <taxon>Dikarya</taxon>
        <taxon>Basidiomycota</taxon>
        <taxon>Ustilaginomycotina</taxon>
        <taxon>Ustilaginomycetes</taxon>
        <taxon>Ustilaginales</taxon>
        <taxon>Ustilaginaceae</taxon>
        <taxon>Melanopsichium</taxon>
    </lineage>
</organism>
<dbReference type="Proteomes" id="UP001294444">
    <property type="component" value="Unassembled WGS sequence"/>
</dbReference>
<name>A0AAJ5C8D9_9BASI</name>
<gene>
    <name evidence="2" type="ORF">MEPE_06613</name>
</gene>